<evidence type="ECO:0000256" key="1">
    <source>
        <dbReference type="ARBA" id="ARBA00004613"/>
    </source>
</evidence>
<gene>
    <name evidence="3" type="ORF">NEA10_18140</name>
</gene>
<dbReference type="InterPro" id="IPR001343">
    <property type="entry name" value="Hemolysn_Ca-bd"/>
</dbReference>
<dbReference type="RefSeq" id="WP_252662742.1">
    <property type="nucleotide sequence ID" value="NZ_CP098611.1"/>
</dbReference>
<sequence>MEAKMGNTIIGTLISDLIIPGGNIQGEPLPDLSGDDIIDGVGGNNVIAASDGNDSVVGGSGNDLLFGNQGDDTLRGGPGNDTLYGGQGNDVLFGDSGNNYLSGDRGNDTIFGGSGNDVIFGGEGDDYLVAGEGNNTISGGEGNDIIEGGNGDDLLFGNQGNDVIRTGDGNNTVYGGAGDDTIFAGPGNNFLSGDLGADVLVGGDGEDTFAMSRRSADVTSGGVNLSDADRIQNFVRGRDRLFLDGLPFADVSIEVNGNNSIIKDTVTNQFLAVVEGVSDLDATDFSSEIADPEPPRTFEFVDENGQPINLYQFDQADGGSTAGVLVPRSIFIRRSGTTGEDNLLFNKIPATAFEGVDFQGPGSGVELLNGQRLVSFADGQGTVAFDINLINEVLGTDAEGGDRFFSLQLRKDTVVVDNANFLIRRQPAGAPLGGGFTFTRKDKTIGGGSTDGAAEGVFGVTGNPDFIRFTIFRANADVEASVDVITSPGTTNPAIGVTDISELGTNPGEGDFKQFTQTVTFGVNQLSRSFEVPVSFDTLGSSIMRVALQGDQLGAFPTADVNIL</sequence>
<dbReference type="PANTHER" id="PTHR38340">
    <property type="entry name" value="S-LAYER PROTEIN"/>
    <property type="match status" value="1"/>
</dbReference>
<keyword evidence="4" id="KW-1185">Reference proteome</keyword>
<dbReference type="PRINTS" id="PR00313">
    <property type="entry name" value="CABNDNGRPT"/>
</dbReference>
<name>A0ABY5AND8_9CYAN</name>
<dbReference type="InterPro" id="IPR050557">
    <property type="entry name" value="RTX_toxin/Mannuronan_C5-epim"/>
</dbReference>
<dbReference type="PANTHER" id="PTHR38340:SF1">
    <property type="entry name" value="S-LAYER PROTEIN"/>
    <property type="match status" value="1"/>
</dbReference>
<comment type="subcellular location">
    <subcellularLocation>
        <location evidence="1">Secreted</location>
    </subcellularLocation>
</comment>
<keyword evidence="2" id="KW-0964">Secreted</keyword>
<reference evidence="3" key="1">
    <citation type="submission" date="2022-06" db="EMBL/GenBank/DDBJ databases">
        <title>Genome sequence of Phormidium yuhuli AB48 isolated from an industrial photobioreactor environment.</title>
        <authorList>
            <person name="Qiu Y."/>
            <person name="Noonan A.J.C."/>
            <person name="Dofher K."/>
            <person name="Koch M."/>
            <person name="Kieft B."/>
            <person name="Lin X."/>
            <person name="Ziels R.M."/>
            <person name="Hallam S.J."/>
        </authorList>
    </citation>
    <scope>NUCLEOTIDE SEQUENCE</scope>
    <source>
        <strain evidence="3">AB48</strain>
    </source>
</reference>
<proteinExistence type="predicted"/>
<dbReference type="SUPFAM" id="SSF51120">
    <property type="entry name" value="beta-Roll"/>
    <property type="match status" value="2"/>
</dbReference>
<protein>
    <recommendedName>
        <fullName evidence="5">Calcium-binding protein</fullName>
    </recommendedName>
</protein>
<dbReference type="PROSITE" id="PS00330">
    <property type="entry name" value="HEMOLYSIN_CALCIUM"/>
    <property type="match status" value="2"/>
</dbReference>
<dbReference type="Gene3D" id="2.150.10.10">
    <property type="entry name" value="Serralysin-like metalloprotease, C-terminal"/>
    <property type="match status" value="3"/>
</dbReference>
<dbReference type="Pfam" id="PF00353">
    <property type="entry name" value="HemolysinCabind"/>
    <property type="match status" value="4"/>
</dbReference>
<accession>A0ABY5AND8</accession>
<dbReference type="Proteomes" id="UP001056708">
    <property type="component" value="Chromosome"/>
</dbReference>
<dbReference type="EMBL" id="CP098611">
    <property type="protein sequence ID" value="USR90718.1"/>
    <property type="molecule type" value="Genomic_DNA"/>
</dbReference>
<organism evidence="3 4">
    <name type="scientific">Phormidium yuhuli AB48</name>
    <dbReference type="NCBI Taxonomy" id="2940671"/>
    <lineage>
        <taxon>Bacteria</taxon>
        <taxon>Bacillati</taxon>
        <taxon>Cyanobacteriota</taxon>
        <taxon>Cyanophyceae</taxon>
        <taxon>Oscillatoriophycideae</taxon>
        <taxon>Oscillatoriales</taxon>
        <taxon>Oscillatoriaceae</taxon>
        <taxon>Phormidium</taxon>
        <taxon>Phormidium yuhuli</taxon>
    </lineage>
</organism>
<dbReference type="InterPro" id="IPR018511">
    <property type="entry name" value="Hemolysin-typ_Ca-bd_CS"/>
</dbReference>
<evidence type="ECO:0000313" key="4">
    <source>
        <dbReference type="Proteomes" id="UP001056708"/>
    </source>
</evidence>
<evidence type="ECO:0008006" key="5">
    <source>
        <dbReference type="Google" id="ProtNLM"/>
    </source>
</evidence>
<evidence type="ECO:0000313" key="3">
    <source>
        <dbReference type="EMBL" id="USR90718.1"/>
    </source>
</evidence>
<evidence type="ECO:0000256" key="2">
    <source>
        <dbReference type="ARBA" id="ARBA00022525"/>
    </source>
</evidence>
<dbReference type="InterPro" id="IPR011049">
    <property type="entry name" value="Serralysin-like_metalloprot_C"/>
</dbReference>